<organism evidence="7 8">
    <name type="scientific">Nocardioides mangrovicus</name>
    <dbReference type="NCBI Taxonomy" id="2478913"/>
    <lineage>
        <taxon>Bacteria</taxon>
        <taxon>Bacillati</taxon>
        <taxon>Actinomycetota</taxon>
        <taxon>Actinomycetes</taxon>
        <taxon>Propionibacteriales</taxon>
        <taxon>Nocardioidaceae</taxon>
        <taxon>Nocardioides</taxon>
    </lineage>
</organism>
<evidence type="ECO:0000256" key="2">
    <source>
        <dbReference type="ARBA" id="ARBA00022475"/>
    </source>
</evidence>
<accession>A0A3L8NYB3</accession>
<feature type="transmembrane region" description="Helical" evidence="6">
    <location>
        <begin position="405"/>
        <end position="424"/>
    </location>
</feature>
<dbReference type="PANTHER" id="PTHR42770">
    <property type="entry name" value="AMINO ACID TRANSPORTER-RELATED"/>
    <property type="match status" value="1"/>
</dbReference>
<keyword evidence="8" id="KW-1185">Reference proteome</keyword>
<protein>
    <submittedName>
        <fullName evidence="7">APC family permease</fullName>
    </submittedName>
</protein>
<dbReference type="AlphaFoldDB" id="A0A3L8NYB3"/>
<feature type="transmembrane region" description="Helical" evidence="6">
    <location>
        <begin position="27"/>
        <end position="48"/>
    </location>
</feature>
<reference evidence="7 8" key="1">
    <citation type="submission" date="2018-10" db="EMBL/GenBank/DDBJ databases">
        <title>Marmoricola sp. 4Q3S-7 whole genome shotgun sequence.</title>
        <authorList>
            <person name="Li F."/>
        </authorList>
    </citation>
    <scope>NUCLEOTIDE SEQUENCE [LARGE SCALE GENOMIC DNA]</scope>
    <source>
        <strain evidence="7 8">4Q3S-7</strain>
    </source>
</reference>
<gene>
    <name evidence="7" type="ORF">D9V37_17055</name>
</gene>
<dbReference type="GO" id="GO:0022857">
    <property type="term" value="F:transmembrane transporter activity"/>
    <property type="evidence" value="ECO:0007669"/>
    <property type="project" value="InterPro"/>
</dbReference>
<feature type="transmembrane region" description="Helical" evidence="6">
    <location>
        <begin position="144"/>
        <end position="163"/>
    </location>
</feature>
<name>A0A3L8NYB3_9ACTN</name>
<feature type="transmembrane region" description="Helical" evidence="6">
    <location>
        <begin position="363"/>
        <end position="385"/>
    </location>
</feature>
<feature type="transmembrane region" description="Helical" evidence="6">
    <location>
        <begin position="468"/>
        <end position="491"/>
    </location>
</feature>
<dbReference type="RefSeq" id="WP_121807337.1">
    <property type="nucleotide sequence ID" value="NZ_RDBE01000010.1"/>
</dbReference>
<evidence type="ECO:0000256" key="6">
    <source>
        <dbReference type="SAM" id="Phobius"/>
    </source>
</evidence>
<evidence type="ECO:0000256" key="5">
    <source>
        <dbReference type="ARBA" id="ARBA00023136"/>
    </source>
</evidence>
<feature type="transmembrane region" description="Helical" evidence="6">
    <location>
        <begin position="216"/>
        <end position="238"/>
    </location>
</feature>
<feature type="transmembrane region" description="Helical" evidence="6">
    <location>
        <begin position="60"/>
        <end position="81"/>
    </location>
</feature>
<sequence length="510" mass="53812">MAELTGDAADRSLTASPPPTGALSARAMGLPGVIFTILAGAAPLYAMLFNVPVTVNGAGYAAPIAFVIATIALVVFSVGYVRMSQKVRSAGGFYSFVTAGLGRVPGLGTAYVVSVCYIVFCAAIIGPTAYFTHGTLQHWFGATVPTWVLVFVILGLSLALSWFHVGLAARVLSTLMVLELVGLAVFVVVVAVHGGADGLSARPLDPSAFFDNAQAVKVFGASAAGIALFGAFWSWVGFEMAPNYAEESRDPATVGKRAMYITVIGLGVVYTVVSFFFVNGWGVGQVSDAVLAQFKGTYDSAFYPLTDRYGSSALTEYFRVLTMTSGFAAQLAFFNTASRYLFSLGREGLLPSWLAQTHPRHHSPYRASTAVAVVAGLYMLGFVIADPSTEATLTKLGTWSPLLGVMGLLAVQALVSVAVIRYFLVAARADFSVWHTLVAPLLGLAAMVAALFLLLTNTGALSGAGDATFIRAMPFVIVALFVVGMVTALVWRSREDPRYAAIGSFTTFHD</sequence>
<feature type="transmembrane region" description="Helical" evidence="6">
    <location>
        <begin position="175"/>
        <end position="196"/>
    </location>
</feature>
<evidence type="ECO:0000256" key="3">
    <source>
        <dbReference type="ARBA" id="ARBA00022692"/>
    </source>
</evidence>
<evidence type="ECO:0000313" key="8">
    <source>
        <dbReference type="Proteomes" id="UP000281708"/>
    </source>
</evidence>
<keyword evidence="2" id="KW-1003">Cell membrane</keyword>
<evidence type="ECO:0000256" key="4">
    <source>
        <dbReference type="ARBA" id="ARBA00022989"/>
    </source>
</evidence>
<dbReference type="PIRSF" id="PIRSF006060">
    <property type="entry name" value="AA_transporter"/>
    <property type="match status" value="1"/>
</dbReference>
<dbReference type="PANTHER" id="PTHR42770:SF16">
    <property type="entry name" value="AMINO ACID PERMEASE"/>
    <property type="match status" value="1"/>
</dbReference>
<comment type="caution">
    <text evidence="7">The sequence shown here is derived from an EMBL/GenBank/DDBJ whole genome shotgun (WGS) entry which is preliminary data.</text>
</comment>
<comment type="subcellular location">
    <subcellularLocation>
        <location evidence="1">Cell membrane</location>
        <topology evidence="1">Multi-pass membrane protein</topology>
    </subcellularLocation>
</comment>
<keyword evidence="3 6" id="KW-0812">Transmembrane</keyword>
<dbReference type="Proteomes" id="UP000281708">
    <property type="component" value="Unassembled WGS sequence"/>
</dbReference>
<dbReference type="OrthoDB" id="137613at2"/>
<proteinExistence type="predicted"/>
<evidence type="ECO:0000313" key="7">
    <source>
        <dbReference type="EMBL" id="RLV47831.1"/>
    </source>
</evidence>
<dbReference type="InterPro" id="IPR050367">
    <property type="entry name" value="APC_superfamily"/>
</dbReference>
<feature type="transmembrane region" description="Helical" evidence="6">
    <location>
        <begin position="317"/>
        <end position="342"/>
    </location>
</feature>
<evidence type="ECO:0000256" key="1">
    <source>
        <dbReference type="ARBA" id="ARBA00004651"/>
    </source>
</evidence>
<dbReference type="Gene3D" id="1.20.1740.10">
    <property type="entry name" value="Amino acid/polyamine transporter I"/>
    <property type="match status" value="1"/>
</dbReference>
<dbReference type="Pfam" id="PF13520">
    <property type="entry name" value="AA_permease_2"/>
    <property type="match status" value="1"/>
</dbReference>
<dbReference type="GO" id="GO:0005886">
    <property type="term" value="C:plasma membrane"/>
    <property type="evidence" value="ECO:0007669"/>
    <property type="project" value="UniProtKB-SubCell"/>
</dbReference>
<dbReference type="InterPro" id="IPR002293">
    <property type="entry name" value="AA/rel_permease1"/>
</dbReference>
<feature type="transmembrane region" description="Helical" evidence="6">
    <location>
        <begin position="110"/>
        <end position="132"/>
    </location>
</feature>
<keyword evidence="5 6" id="KW-0472">Membrane</keyword>
<feature type="transmembrane region" description="Helical" evidence="6">
    <location>
        <begin position="258"/>
        <end position="278"/>
    </location>
</feature>
<keyword evidence="4 6" id="KW-1133">Transmembrane helix</keyword>
<feature type="transmembrane region" description="Helical" evidence="6">
    <location>
        <begin position="436"/>
        <end position="456"/>
    </location>
</feature>
<dbReference type="EMBL" id="RDBE01000010">
    <property type="protein sequence ID" value="RLV47831.1"/>
    <property type="molecule type" value="Genomic_DNA"/>
</dbReference>